<keyword evidence="7 11" id="KW-0418">Kinase</keyword>
<dbReference type="CDD" id="cd04254">
    <property type="entry name" value="AAK_UMPK-PyrH-Ec"/>
    <property type="match status" value="1"/>
</dbReference>
<dbReference type="PANTHER" id="PTHR42833:SF4">
    <property type="entry name" value="URIDYLATE KINASE PUMPKIN, CHLOROPLASTIC"/>
    <property type="match status" value="1"/>
</dbReference>
<dbReference type="FunFam" id="3.40.1160.10:FF:000001">
    <property type="entry name" value="Uridylate kinase"/>
    <property type="match status" value="1"/>
</dbReference>
<evidence type="ECO:0000259" key="12">
    <source>
        <dbReference type="Pfam" id="PF00696"/>
    </source>
</evidence>
<keyword evidence="6 11" id="KW-0547">Nucleotide-binding</keyword>
<keyword evidence="4 11" id="KW-0963">Cytoplasm</keyword>
<dbReference type="Gene3D" id="3.40.1160.10">
    <property type="entry name" value="Acetylglutamate kinase-like"/>
    <property type="match status" value="1"/>
</dbReference>
<organism evidence="13 14">
    <name type="scientific">Mageeibacillus indolicus</name>
    <dbReference type="NCBI Taxonomy" id="884684"/>
    <lineage>
        <taxon>Bacteria</taxon>
        <taxon>Bacillati</taxon>
        <taxon>Bacillota</taxon>
        <taxon>Clostridia</taxon>
        <taxon>Eubacteriales</taxon>
        <taxon>Oscillospiraceae</taxon>
        <taxon>Mageeibacillus</taxon>
    </lineage>
</organism>
<dbReference type="PIRSF" id="PIRSF005650">
    <property type="entry name" value="Uridylate_kin"/>
    <property type="match status" value="1"/>
</dbReference>
<feature type="binding site" evidence="11">
    <location>
        <position position="54"/>
    </location>
    <ligand>
        <name>UMP</name>
        <dbReference type="ChEBI" id="CHEBI:57865"/>
    </ligand>
</feature>
<dbReference type="NCBIfam" id="TIGR02075">
    <property type="entry name" value="pyrH_bact"/>
    <property type="match status" value="1"/>
</dbReference>
<dbReference type="AlphaFoldDB" id="A0A2J8B4R2"/>
<evidence type="ECO:0000313" key="13">
    <source>
        <dbReference type="EMBL" id="PNH19734.1"/>
    </source>
</evidence>
<keyword evidence="8 11" id="KW-0067">ATP-binding</keyword>
<reference evidence="14" key="1">
    <citation type="submission" date="2017-04" db="EMBL/GenBank/DDBJ databases">
        <authorList>
            <person name="Bumgarner R.E."/>
            <person name="Fredricks D.N."/>
            <person name="Srinivasan S."/>
        </authorList>
    </citation>
    <scope>NUCLEOTIDE SEQUENCE [LARGE SCALE GENOMIC DNA]</scope>
    <source>
        <strain evidence="14">KA00405</strain>
    </source>
</reference>
<dbReference type="OMA" id="LMGDKQF"/>
<comment type="subcellular location">
    <subcellularLocation>
        <location evidence="1 11">Cytoplasm</location>
    </subcellularLocation>
</comment>
<comment type="similarity">
    <text evidence="3 11">Belongs to the UMP kinase family.</text>
</comment>
<dbReference type="EMBL" id="NBZD01000001">
    <property type="protein sequence ID" value="PNH19734.1"/>
    <property type="molecule type" value="Genomic_DNA"/>
</dbReference>
<evidence type="ECO:0000256" key="9">
    <source>
        <dbReference type="ARBA" id="ARBA00022975"/>
    </source>
</evidence>
<evidence type="ECO:0000256" key="7">
    <source>
        <dbReference type="ARBA" id="ARBA00022777"/>
    </source>
</evidence>
<evidence type="ECO:0000256" key="11">
    <source>
        <dbReference type="HAMAP-Rule" id="MF_01220"/>
    </source>
</evidence>
<dbReference type="PANTHER" id="PTHR42833">
    <property type="entry name" value="URIDYLATE KINASE"/>
    <property type="match status" value="1"/>
</dbReference>
<gene>
    <name evidence="11" type="primary">pyrH</name>
    <name evidence="13" type="ORF">B7R76_02305</name>
</gene>
<dbReference type="GO" id="GO:0044210">
    <property type="term" value="P:'de novo' CTP biosynthetic process"/>
    <property type="evidence" value="ECO:0007669"/>
    <property type="project" value="UniProtKB-UniRule"/>
</dbReference>
<dbReference type="InterPro" id="IPR036393">
    <property type="entry name" value="AceGlu_kinase-like_sf"/>
</dbReference>
<dbReference type="Proteomes" id="UP000236394">
    <property type="component" value="Unassembled WGS sequence"/>
</dbReference>
<dbReference type="InterPro" id="IPR015963">
    <property type="entry name" value="Uridylate_kinase_bac"/>
</dbReference>
<feature type="binding site" evidence="11">
    <location>
        <begin position="12"/>
        <end position="15"/>
    </location>
    <ligand>
        <name>ATP</name>
        <dbReference type="ChEBI" id="CHEBI:30616"/>
    </ligand>
</feature>
<dbReference type="EC" id="2.7.4.22" evidence="11"/>
<feature type="binding site" evidence="11">
    <location>
        <position position="169"/>
    </location>
    <ligand>
        <name>ATP</name>
        <dbReference type="ChEBI" id="CHEBI:30616"/>
    </ligand>
</feature>
<evidence type="ECO:0000256" key="10">
    <source>
        <dbReference type="ARBA" id="ARBA00047767"/>
    </source>
</evidence>
<dbReference type="UniPathway" id="UPA00159">
    <property type="reaction ID" value="UER00275"/>
</dbReference>
<evidence type="ECO:0000256" key="4">
    <source>
        <dbReference type="ARBA" id="ARBA00022490"/>
    </source>
</evidence>
<evidence type="ECO:0000256" key="3">
    <source>
        <dbReference type="ARBA" id="ARBA00007614"/>
    </source>
</evidence>
<feature type="domain" description="Aspartate/glutamate/uridylate kinase" evidence="12">
    <location>
        <begin position="8"/>
        <end position="214"/>
    </location>
</feature>
<evidence type="ECO:0000313" key="14">
    <source>
        <dbReference type="Proteomes" id="UP000236394"/>
    </source>
</evidence>
<evidence type="ECO:0000256" key="8">
    <source>
        <dbReference type="ARBA" id="ARBA00022840"/>
    </source>
</evidence>
<feature type="binding site" evidence="11">
    <location>
        <position position="55"/>
    </location>
    <ligand>
        <name>ATP</name>
        <dbReference type="ChEBI" id="CHEBI:30616"/>
    </ligand>
</feature>
<comment type="activity regulation">
    <text evidence="11">Inhibited by UTP.</text>
</comment>
<dbReference type="Pfam" id="PF00696">
    <property type="entry name" value="AA_kinase"/>
    <property type="match status" value="1"/>
</dbReference>
<protein>
    <recommendedName>
        <fullName evidence="11">Uridylate kinase</fullName>
        <shortName evidence="11">UK</shortName>
        <ecNumber evidence="11">2.7.4.22</ecNumber>
    </recommendedName>
    <alternativeName>
        <fullName evidence="11">Uridine monophosphate kinase</fullName>
        <shortName evidence="11">UMP kinase</shortName>
        <shortName evidence="11">UMPK</shortName>
    </alternativeName>
</protein>
<comment type="caution">
    <text evidence="11">Lacks conserved residue(s) required for the propagation of feature annotation.</text>
</comment>
<dbReference type="SUPFAM" id="SSF53633">
    <property type="entry name" value="Carbamate kinase-like"/>
    <property type="match status" value="1"/>
</dbReference>
<dbReference type="InterPro" id="IPR001048">
    <property type="entry name" value="Asp/Glu/Uridylate_kinase"/>
</dbReference>
<comment type="subunit">
    <text evidence="11">Homohexamer.</text>
</comment>
<comment type="caution">
    <text evidence="13">The sequence shown here is derived from an EMBL/GenBank/DDBJ whole genome shotgun (WGS) entry which is preliminary data.</text>
</comment>
<feature type="binding site" evidence="11">
    <location>
        <position position="160"/>
    </location>
    <ligand>
        <name>ATP</name>
        <dbReference type="ChEBI" id="CHEBI:30616"/>
    </ligand>
</feature>
<dbReference type="GO" id="GO:0005737">
    <property type="term" value="C:cytoplasm"/>
    <property type="evidence" value="ECO:0007669"/>
    <property type="project" value="UniProtKB-SubCell"/>
</dbReference>
<evidence type="ECO:0000256" key="5">
    <source>
        <dbReference type="ARBA" id="ARBA00022679"/>
    </source>
</evidence>
<comment type="pathway">
    <text evidence="2 11">Pyrimidine metabolism; CTP biosynthesis via de novo pathway; UDP from UMP (UMPK route): step 1/1.</text>
</comment>
<feature type="binding site" evidence="11">
    <location>
        <position position="59"/>
    </location>
    <ligand>
        <name>ATP</name>
        <dbReference type="ChEBI" id="CHEBI:30616"/>
    </ligand>
</feature>
<proteinExistence type="inferred from homology"/>
<keyword evidence="9 11" id="KW-0665">Pyrimidine biosynthesis</keyword>
<dbReference type="GO" id="GO:0006225">
    <property type="term" value="P:UDP biosynthetic process"/>
    <property type="evidence" value="ECO:0007669"/>
    <property type="project" value="TreeGrafter"/>
</dbReference>
<dbReference type="RefSeq" id="WP_012993364.1">
    <property type="nucleotide sequence ID" value="NZ_NBZD01000001.1"/>
</dbReference>
<dbReference type="GO" id="GO:0033862">
    <property type="term" value="F:UMP kinase activity"/>
    <property type="evidence" value="ECO:0007669"/>
    <property type="project" value="UniProtKB-EC"/>
</dbReference>
<evidence type="ECO:0000256" key="6">
    <source>
        <dbReference type="ARBA" id="ARBA00022741"/>
    </source>
</evidence>
<sequence length="235" mass="25266">MKQPVFRRILLKLSGEALSGDKDFGIDDKYVINLCRQIKAVHDLGVQIGIVVGGGNFWRGRSSAGMNRVTADHMGMLATTMNSLALSDSLQQLGVEAIVMGAVEIRSIVEANTSKKAIDSLNKGCIVIFAGGTGNPFFSTDTAAALRAAEIEAEVVFKATNVDGVYDSDPKCNPAAKRYERLTHDDVLRLKLGVMDATAAALCRDNQLKIAVFSLQEPDNIMRMVCGENIGTLVC</sequence>
<evidence type="ECO:0000256" key="2">
    <source>
        <dbReference type="ARBA" id="ARBA00004791"/>
    </source>
</evidence>
<name>A0A2J8B4R2_9FIRM</name>
<comment type="catalytic activity">
    <reaction evidence="10 11">
        <text>UMP + ATP = UDP + ADP</text>
        <dbReference type="Rhea" id="RHEA:24400"/>
        <dbReference type="ChEBI" id="CHEBI:30616"/>
        <dbReference type="ChEBI" id="CHEBI:57865"/>
        <dbReference type="ChEBI" id="CHEBI:58223"/>
        <dbReference type="ChEBI" id="CHEBI:456216"/>
        <dbReference type="EC" id="2.7.4.22"/>
    </reaction>
</comment>
<evidence type="ECO:0000256" key="1">
    <source>
        <dbReference type="ARBA" id="ARBA00004496"/>
    </source>
</evidence>
<feature type="binding site" evidence="11">
    <location>
        <begin position="133"/>
        <end position="140"/>
    </location>
    <ligand>
        <name>UMP</name>
        <dbReference type="ChEBI" id="CHEBI:57865"/>
    </ligand>
</feature>
<accession>A0A2J8B4R2</accession>
<dbReference type="GO" id="GO:0005524">
    <property type="term" value="F:ATP binding"/>
    <property type="evidence" value="ECO:0007669"/>
    <property type="project" value="UniProtKB-KW"/>
</dbReference>
<feature type="binding site" evidence="11">
    <location>
        <position position="166"/>
    </location>
    <ligand>
        <name>ATP</name>
        <dbReference type="ChEBI" id="CHEBI:30616"/>
    </ligand>
</feature>
<feature type="binding site" evidence="11">
    <location>
        <position position="161"/>
    </location>
    <ligand>
        <name>ATP</name>
        <dbReference type="ChEBI" id="CHEBI:30616"/>
    </ligand>
</feature>
<dbReference type="InterPro" id="IPR011817">
    <property type="entry name" value="Uridylate_kinase"/>
</dbReference>
<comment type="function">
    <text evidence="11">Catalyzes the reversible phosphorylation of UMP to UDP.</text>
</comment>
<dbReference type="HAMAP" id="MF_01220_B">
    <property type="entry name" value="PyrH_B"/>
    <property type="match status" value="1"/>
</dbReference>
<feature type="binding site" evidence="11">
    <location>
        <position position="72"/>
    </location>
    <ligand>
        <name>UMP</name>
        <dbReference type="ChEBI" id="CHEBI:57865"/>
    </ligand>
</feature>
<keyword evidence="5 11" id="KW-0808">Transferase</keyword>